<evidence type="ECO:0000313" key="1">
    <source>
        <dbReference type="EMBL" id="PMP98080.1"/>
    </source>
</evidence>
<reference evidence="1 2" key="1">
    <citation type="submission" date="2018-01" db="EMBL/GenBank/DDBJ databases">
        <title>Metagenomic assembled genomes from two thermal pools in the Uzon Caldera, Kamchatka, Russia.</title>
        <authorList>
            <person name="Wilkins L."/>
            <person name="Ettinger C."/>
        </authorList>
    </citation>
    <scope>NUCLEOTIDE SEQUENCE [LARGE SCALE GENOMIC DNA]</scope>
    <source>
        <strain evidence="1">ARK-04</strain>
    </source>
</reference>
<dbReference type="AlphaFoldDB" id="A0A2N7QGL1"/>
<name>A0A2N7QGL1_9BACT</name>
<protein>
    <submittedName>
        <fullName evidence="1">Uncharacterized protein</fullName>
    </submittedName>
</protein>
<dbReference type="EMBL" id="PNJD01000044">
    <property type="protein sequence ID" value="PMP98080.1"/>
    <property type="molecule type" value="Genomic_DNA"/>
</dbReference>
<comment type="caution">
    <text evidence="1">The sequence shown here is derived from an EMBL/GenBank/DDBJ whole genome shotgun (WGS) entry which is preliminary data.</text>
</comment>
<accession>A0A2N7QGL1</accession>
<evidence type="ECO:0000313" key="2">
    <source>
        <dbReference type="Proteomes" id="UP000235619"/>
    </source>
</evidence>
<dbReference type="Proteomes" id="UP000235619">
    <property type="component" value="Unassembled WGS sequence"/>
</dbReference>
<organism evidence="1 2">
    <name type="scientific">Thermodesulfobacterium geofontis</name>
    <dbReference type="NCBI Taxonomy" id="1295609"/>
    <lineage>
        <taxon>Bacteria</taxon>
        <taxon>Pseudomonadati</taxon>
        <taxon>Thermodesulfobacteriota</taxon>
        <taxon>Thermodesulfobacteria</taxon>
        <taxon>Thermodesulfobacteriales</taxon>
        <taxon>Thermodesulfobacteriaceae</taxon>
        <taxon>Thermodesulfobacterium</taxon>
    </lineage>
</organism>
<sequence>MFFEQLYIVGKSSLGKVEEKYKVFEVIYARTGGFLERSKKKRKAKKRIKCSGIKEAGRQQDLDLPKKCLCREIYSNT</sequence>
<proteinExistence type="predicted"/>
<gene>
    <name evidence="1" type="ORF">C0169_00780</name>
</gene>